<protein>
    <submittedName>
        <fullName evidence="2">Uncharacterized protein</fullName>
    </submittedName>
</protein>
<feature type="chain" id="PRO_5020316430" evidence="1">
    <location>
        <begin position="18"/>
        <end position="377"/>
    </location>
</feature>
<proteinExistence type="predicted"/>
<comment type="caution">
    <text evidence="2">The sequence shown here is derived from an EMBL/GenBank/DDBJ whole genome shotgun (WGS) entry which is preliminary data.</text>
</comment>
<evidence type="ECO:0000313" key="2">
    <source>
        <dbReference type="EMBL" id="TKX18824.1"/>
    </source>
</evidence>
<name>A0A4U7AT99_9PEZI</name>
<organism evidence="2 3">
    <name type="scientific">Elsinoe australis</name>
    <dbReference type="NCBI Taxonomy" id="40998"/>
    <lineage>
        <taxon>Eukaryota</taxon>
        <taxon>Fungi</taxon>
        <taxon>Dikarya</taxon>
        <taxon>Ascomycota</taxon>
        <taxon>Pezizomycotina</taxon>
        <taxon>Dothideomycetes</taxon>
        <taxon>Dothideomycetidae</taxon>
        <taxon>Myriangiales</taxon>
        <taxon>Elsinoaceae</taxon>
        <taxon>Elsinoe</taxon>
    </lineage>
</organism>
<sequence length="377" mass="40756">MKSIISIFPFLAASLLAAPTPQVDTTSCPTSSFAIYFGQSLNDQLPAYPWLDLRDTLRAIQDLDIDTPERATFQVLNNRLYPANNSTIFATVPTDGGSTIHFRATIDPVDDYDIAPVDITVTPNPNGGNCLISLSQGESKYISMQNYKGYMHLTSNPTDSSRWWGAGPFEMVPFSTPNPAPSDPAPVPTSTPVPALAIRQDETEDQSTASCPTTSFAISTGPSLTDNRTAYPWLDLRYSVRADTSLDIDTPERSAFSILDGQLHPAVVEPGFIGVVPSGGGGWDFVSAADAEGDGAPVVNAATVSKKDGRCFVKLEARETVDGVEKVYEYLSMQNYKGYMHLTDDPTYSSRYWGKGPFEMIPWAAPWVVPEGAGGDA</sequence>
<dbReference type="AlphaFoldDB" id="A0A4U7AT99"/>
<gene>
    <name evidence="2" type="ORF">C1H76_9085</name>
</gene>
<evidence type="ECO:0000313" key="3">
    <source>
        <dbReference type="Proteomes" id="UP000308133"/>
    </source>
</evidence>
<dbReference type="Proteomes" id="UP000308133">
    <property type="component" value="Unassembled WGS sequence"/>
</dbReference>
<evidence type="ECO:0000256" key="1">
    <source>
        <dbReference type="SAM" id="SignalP"/>
    </source>
</evidence>
<feature type="signal peptide" evidence="1">
    <location>
        <begin position="1"/>
        <end position="17"/>
    </location>
</feature>
<accession>A0A4U7AT99</accession>
<reference evidence="2 3" key="1">
    <citation type="submission" date="2018-02" db="EMBL/GenBank/DDBJ databases">
        <title>Draft genome sequences of Elsinoe sp., causing black scab on jojoba.</title>
        <authorList>
            <person name="Stodart B."/>
            <person name="Jeffress S."/>
            <person name="Ash G."/>
            <person name="Arun Chinnappa K."/>
        </authorList>
    </citation>
    <scope>NUCLEOTIDE SEQUENCE [LARGE SCALE GENOMIC DNA]</scope>
    <source>
        <strain evidence="2 3">Hillstone_2</strain>
    </source>
</reference>
<dbReference type="EMBL" id="PTQR01000126">
    <property type="protein sequence ID" value="TKX18824.1"/>
    <property type="molecule type" value="Genomic_DNA"/>
</dbReference>
<keyword evidence="1" id="KW-0732">Signal</keyword>